<protein>
    <submittedName>
        <fullName evidence="4">IS3 family transposase</fullName>
    </submittedName>
</protein>
<organism evidence="4 5">
    <name type="scientific">Enterococcus faecium</name>
    <name type="common">Streptococcus faecium</name>
    <dbReference type="NCBI Taxonomy" id="1352"/>
    <lineage>
        <taxon>Bacteria</taxon>
        <taxon>Bacillati</taxon>
        <taxon>Bacillota</taxon>
        <taxon>Bacilli</taxon>
        <taxon>Lactobacillales</taxon>
        <taxon>Enterococcaceae</taxon>
        <taxon>Enterococcus</taxon>
    </lineage>
</organism>
<dbReference type="GO" id="GO:0043565">
    <property type="term" value="F:sequence-specific DNA binding"/>
    <property type="evidence" value="ECO:0007669"/>
    <property type="project" value="InterPro"/>
</dbReference>
<accession>A0A9X1G9X9</accession>
<dbReference type="InterPro" id="IPR036388">
    <property type="entry name" value="WH-like_DNA-bd_sf"/>
</dbReference>
<dbReference type="EMBL" id="JAIFOC010000005">
    <property type="protein sequence ID" value="MBX4221414.1"/>
    <property type="molecule type" value="Genomic_DNA"/>
</dbReference>
<dbReference type="GO" id="GO:0015074">
    <property type="term" value="P:DNA integration"/>
    <property type="evidence" value="ECO:0007669"/>
    <property type="project" value="InterPro"/>
</dbReference>
<reference evidence="4" key="1">
    <citation type="journal article" date="2022" name="J. Anim. Sci.">
        <title>Whole genome sequence analyses-based assessment of virulence potential and antimicrobial susceptibilities and resistance of Enterococcus faecium strains isolated from commercial swine and cattle probiotic products.</title>
        <authorList>
            <person name="Shridhar P.B."/>
            <person name="Amachawadi R.G."/>
            <person name="Tokach M."/>
            <person name="Patel I."/>
            <person name="Gangiredla J."/>
            <person name="Mammel M."/>
            <person name="Nagaraja T.G."/>
        </authorList>
    </citation>
    <scope>NUCLEOTIDE SEQUENCE</scope>
    <source>
        <strain evidence="4">EF215</strain>
    </source>
</reference>
<dbReference type="Gene3D" id="1.10.10.10">
    <property type="entry name" value="Winged helix-like DNA-binding domain superfamily/Winged helix DNA-binding domain"/>
    <property type="match status" value="2"/>
</dbReference>
<gene>
    <name evidence="4" type="ORF">KYX88_00875</name>
</gene>
<dbReference type="SUPFAM" id="SSF48295">
    <property type="entry name" value="TrpR-like"/>
    <property type="match status" value="1"/>
</dbReference>
<evidence type="ECO:0000256" key="1">
    <source>
        <dbReference type="ARBA" id="ARBA00002286"/>
    </source>
</evidence>
<comment type="caution">
    <text evidence="4">The sequence shown here is derived from an EMBL/GenBank/DDBJ whole genome shotgun (WGS) entry which is preliminary data.</text>
</comment>
<evidence type="ECO:0000313" key="5">
    <source>
        <dbReference type="Proteomes" id="UP001139644"/>
    </source>
</evidence>
<dbReference type="InterPro" id="IPR010921">
    <property type="entry name" value="Trp_repressor/repl_initiator"/>
</dbReference>
<dbReference type="InterPro" id="IPR025948">
    <property type="entry name" value="HTH-like_dom"/>
</dbReference>
<dbReference type="InterPro" id="IPR048020">
    <property type="entry name" value="Transpos_IS3"/>
</dbReference>
<dbReference type="Pfam" id="PF00665">
    <property type="entry name" value="rve"/>
    <property type="match status" value="1"/>
</dbReference>
<evidence type="ECO:0000313" key="4">
    <source>
        <dbReference type="EMBL" id="MBX4221414.1"/>
    </source>
</evidence>
<dbReference type="Gene3D" id="3.30.420.10">
    <property type="entry name" value="Ribonuclease H-like superfamily/Ribonuclease H"/>
    <property type="match status" value="1"/>
</dbReference>
<proteinExistence type="predicted"/>
<dbReference type="AlphaFoldDB" id="A0A9X1G9X9"/>
<comment type="function">
    <text evidence="1">Involved in the transposition of the insertion sequence.</text>
</comment>
<dbReference type="PANTHER" id="PTHR46889">
    <property type="entry name" value="TRANSPOSASE INSF FOR INSERTION SEQUENCE IS3B-RELATED"/>
    <property type="match status" value="1"/>
</dbReference>
<dbReference type="Proteomes" id="UP001139644">
    <property type="component" value="Unassembled WGS sequence"/>
</dbReference>
<dbReference type="NCBIfam" id="NF033516">
    <property type="entry name" value="transpos_IS3"/>
    <property type="match status" value="1"/>
</dbReference>
<dbReference type="InterPro" id="IPR036397">
    <property type="entry name" value="RNaseH_sf"/>
</dbReference>
<dbReference type="Pfam" id="PF13276">
    <property type="entry name" value="HTH_21"/>
    <property type="match status" value="1"/>
</dbReference>
<dbReference type="Pfam" id="PF13518">
    <property type="entry name" value="HTH_28"/>
    <property type="match status" value="2"/>
</dbReference>
<dbReference type="InterPro" id="IPR009057">
    <property type="entry name" value="Homeodomain-like_sf"/>
</dbReference>
<sequence length="475" mass="56494">MAKYTFELKLKIVHDYLDGKGGSDYLAKKYSIKAPSQVKRWINAYQEFGEEGLVRKRQKKKYSVQFKLDAIELYLTSELSYREVANTLNMNNPNLIASWMRQFREGGIDGLSKTKGCPPILSKKNEPKNKKKSTTKATSKERERIEELEKRVRSLQIENAFLKELRKLRKQEAQQRRMKQSHESSQASEDRFKLVELLETLKFPKATFMYWQKRLDRKNPDQEIEAEMLKIREKHKDYGCLRMTNELRNRGFSINKKKVQRLIKKLGIKVTAYTRKSRRYNSYRGQVGAVAKNRIHRRFYTSICHQKITTDTTEFKYHEADAKGIIRQKKLYLDPFMDMFNSEILSYRISEKPNALAVMEGLEEAVQTTNDCPYRRMFHLDQGWAYQMKAYRNKLKEYKIFQSMSRKGNCLDNSLMENFFGLLKQEIFHGKVYNCFEELKSAIDSYIYYYNNERIKQKLNWQSLVQFRKTTVTVV</sequence>
<feature type="region of interest" description="Disordered" evidence="2">
    <location>
        <begin position="111"/>
        <end position="142"/>
    </location>
</feature>
<evidence type="ECO:0000256" key="2">
    <source>
        <dbReference type="SAM" id="MobiDB-lite"/>
    </source>
</evidence>
<dbReference type="SUPFAM" id="SSF46689">
    <property type="entry name" value="Homeodomain-like"/>
    <property type="match status" value="1"/>
</dbReference>
<dbReference type="SUPFAM" id="SSF53098">
    <property type="entry name" value="Ribonuclease H-like"/>
    <property type="match status" value="1"/>
</dbReference>
<dbReference type="InterPro" id="IPR055247">
    <property type="entry name" value="InsJ-like_HTH"/>
</dbReference>
<dbReference type="InterPro" id="IPR050900">
    <property type="entry name" value="Transposase_IS3/IS150/IS904"/>
</dbReference>
<evidence type="ECO:0000259" key="3">
    <source>
        <dbReference type="PROSITE" id="PS50994"/>
    </source>
</evidence>
<name>A0A9X1G9X9_ENTFC</name>
<dbReference type="InterPro" id="IPR001584">
    <property type="entry name" value="Integrase_cat-core"/>
</dbReference>
<dbReference type="InterPro" id="IPR012337">
    <property type="entry name" value="RNaseH-like_sf"/>
</dbReference>
<dbReference type="Pfam" id="PF13333">
    <property type="entry name" value="rve_2"/>
    <property type="match status" value="1"/>
</dbReference>
<dbReference type="PANTHER" id="PTHR46889:SF4">
    <property type="entry name" value="TRANSPOSASE INSO FOR INSERTION SEQUENCE ELEMENT IS911B-RELATED"/>
    <property type="match status" value="1"/>
</dbReference>
<feature type="domain" description="Integrase catalytic" evidence="3">
    <location>
        <begin position="310"/>
        <end position="472"/>
    </location>
</feature>
<dbReference type="PROSITE" id="PS50994">
    <property type="entry name" value="INTEGRASE"/>
    <property type="match status" value="1"/>
</dbReference>